<name>A0A378WWC7_9NOCA</name>
<dbReference type="AlphaFoldDB" id="A0A378WWC7"/>
<dbReference type="EMBL" id="UGRU01000001">
    <property type="protein sequence ID" value="SUA45479.1"/>
    <property type="molecule type" value="Genomic_DNA"/>
</dbReference>
<gene>
    <name evidence="2" type="ORF">NCTC13184_04002</name>
</gene>
<evidence type="ECO:0000256" key="1">
    <source>
        <dbReference type="SAM" id="MobiDB-lite"/>
    </source>
</evidence>
<reference evidence="2 3" key="1">
    <citation type="submission" date="2018-06" db="EMBL/GenBank/DDBJ databases">
        <authorList>
            <consortium name="Pathogen Informatics"/>
            <person name="Doyle S."/>
        </authorList>
    </citation>
    <scope>NUCLEOTIDE SEQUENCE [LARGE SCALE GENOMIC DNA]</scope>
    <source>
        <strain evidence="2 3">NCTC13184</strain>
    </source>
</reference>
<sequence length="66" mass="6864">MSANPLILRIDAPGHVEERKLNTGPPAQPPDGAPLRTSSPKFAAAFVPALLLLGCYKRPSTGGIAD</sequence>
<protein>
    <submittedName>
        <fullName evidence="2">Uncharacterized protein</fullName>
    </submittedName>
</protein>
<dbReference type="Proteomes" id="UP000255082">
    <property type="component" value="Unassembled WGS sequence"/>
</dbReference>
<evidence type="ECO:0000313" key="3">
    <source>
        <dbReference type="Proteomes" id="UP000255082"/>
    </source>
</evidence>
<accession>A0A378WWC7</accession>
<evidence type="ECO:0000313" key="2">
    <source>
        <dbReference type="EMBL" id="SUA45479.1"/>
    </source>
</evidence>
<feature type="region of interest" description="Disordered" evidence="1">
    <location>
        <begin position="13"/>
        <end position="37"/>
    </location>
</feature>
<organism evidence="2 3">
    <name type="scientific">Nocardia africana</name>
    <dbReference type="NCBI Taxonomy" id="134964"/>
    <lineage>
        <taxon>Bacteria</taxon>
        <taxon>Bacillati</taxon>
        <taxon>Actinomycetota</taxon>
        <taxon>Actinomycetes</taxon>
        <taxon>Mycobacteriales</taxon>
        <taxon>Nocardiaceae</taxon>
        <taxon>Nocardia</taxon>
    </lineage>
</organism>
<proteinExistence type="predicted"/>